<geneLocation type="plastid" evidence="4"/>
<evidence type="ECO:0000313" key="4">
    <source>
        <dbReference type="EMBL" id="QBE87537.1"/>
    </source>
</evidence>
<dbReference type="EMBL" id="MK397867">
    <property type="protein sequence ID" value="QBC67513.1"/>
    <property type="molecule type" value="Genomic_DNA"/>
</dbReference>
<keyword evidence="3" id="KW-1133">Transmembrane helix</keyword>
<feature type="transmembrane region" description="Helical" evidence="3">
    <location>
        <begin position="64"/>
        <end position="83"/>
    </location>
</feature>
<keyword evidence="4" id="KW-0934">Plastid</keyword>
<dbReference type="InterPro" id="IPR008896">
    <property type="entry name" value="TIC214"/>
</dbReference>
<sequence>MILKSFLLDNLLSLCMKIINSVVVVGLYYGFLTTFSIGPSYLFLLRAQVMEEPTEKKVSATTGFFLGQLIMLISIYYTPLYLALGKPHTITVLTLPYLLFHFFWNNHKLFFDERPITNISMRNFNTQYIFINNFIFQLFNHFLLPSSILFRLVNIYMFRCNNKLLFLTSSFIGWLIGHIFFMKWLEFILVWIRDLIRWTPFIQFIQWTKYFVLELRNSMSRIFSILLFIICIYYLGGMPSPIFTHKMKEISEEGNQGEEQIDVEIEDEIILKIEKTYTNGETKRTKKGFTEKENDSTILFSEEEKKKNLLWFDEKPLVTLLFDYKRWNRPLRYIKNNQFENTVKNETSQYFFYTCKNDGKERVSFTYPPSLSTFWAMIQRKNPFYIMYRTNKFFSEELNNFDYWIYSNEEKGNSLTNEFRNRIEVLDTDYLYKDVLEKKTRLCKDKRKKEYLTTKWDPLLNGPYRGIKNKLFLPAMLNEIALKNSVETLLINKVHSLILNQYNCHKFQQKKNLFDTKSLSREISYFLILISEFAGESLLKGLFLFPEQGRIDSQGRENVFDFLFDSSIMYSMAQTTKKKSIGIKEISKKVPQWSYKLIDDLEQQGENDVTADDQIQIRSRKWKPVLIFTDTEPNEDTYPNTKTTDQADEVTLIHYSQQSDFRRDIIKGSMRIQRRKIGIWKLLQTNVHSPIFLDRIDKFPFLNFDISELLKVKGIFKKKIKMSNYTEEKKDRSKKEEYKREEEKRKDKVRIQIAQRWDTIPFAQVIRGFLLLTQSILRKYVILPFLIIVKNMGRILLFQFPEWSEDIKEWNREIHVKCTYNGVQLSEREFPKNWLTEGIQIKILFPFCLKPWHKSKIRLYAREQMKKKEQKPKEDFCFLTVLGMQTELPFGSPLKQPSFFEPIFKELEKKMKKIRKNVFRVLIIFKGRNIFFSKIPKETKKWIFTNLLFLKKIRKTLLKGNQIQIPVLELRENSSEIKKEKDSKMNNQIIHKSSIQPGSMNSKNISLTEKKMKDLSDRTNTIKNKIERITKEKKNQFLTLNSNPKKPSYGTKRIESKKNICQILTRRNNQLTRKSHYFIKFFRERIYRNLFLYINNIQKKNSQPFLESKKEIIDTCSYNKETNQEKIKKRNKNKIPFISTIKKKKSLTLSSINKIKYKNSNLFFDFSFLSQAHVFYKLSKNKVLNLYKLRSILEYQGISLFLKNEIKDFFRIQGIIHSQFKHKKLQNSGIKQWKIWLKSHYQYDLSPIKWSRLVPKKWRNRVNQHCKVKNKNLSKWDSYEKDQLIHYKKKNDFEAHVLLNKKIKITKTYRYDLLSYKFLYYENNKDSYNSESPFQVNNNQKINSTNNDYNTHKTKEVTMWGSLSIANSPGKDNIIDMNKNPDIKFFDWRIFNFCLIKKADIGDWISTNSSQNTKTKIDNYEICEKIDKKGLFYLLIHEEINLFNPPPKTLDWMGMNEEILNHPISNLELWFFPEVVLFYNAYKMKPWIIPIKSLFFNSFHSNVNNTLSETKNINKKQKKDLFLFLVSNEKKSLALELENRNQKTIGQSVSDFENHKFVLSKEQKDIEEDYTGSYLKNLPNKKQNKSSTEVELDFFLKRYLLFQLRWDDPLNQKLINNIKVYCLLLRLKNPREIAISSIARKEMNLDIMRIQKDFSLTELMKSGILIIESIRLSIQSNGQFIMYQTIGISLVHKSKDKKNQNKKRLKSYKNLDKKIFDESIARHQKMKKNQYKNHYDLFYPENLFSTRRRKELRILICFNSTNNNGVDKNTVFYNTNKVKIKNCDQFFDQSKDKNNLIKIKLKLFLWPNYRLEDLACMNRYWFDTTNGSRFSMLRIHMYPRLKIH</sequence>
<keyword evidence="2" id="KW-0175">Coiled coil</keyword>
<organism evidence="4">
    <name type="scientific">Drosophyllum lusitanicum</name>
    <name type="common">Portuguese sundew</name>
    <name type="synonym">Drosera lusitanica</name>
    <dbReference type="NCBI Taxonomy" id="4373"/>
    <lineage>
        <taxon>Eukaryota</taxon>
        <taxon>Viridiplantae</taxon>
        <taxon>Streptophyta</taxon>
        <taxon>Embryophyta</taxon>
        <taxon>Tracheophyta</taxon>
        <taxon>Spermatophyta</taxon>
        <taxon>Magnoliopsida</taxon>
        <taxon>eudicotyledons</taxon>
        <taxon>Gunneridae</taxon>
        <taxon>Pentapetalae</taxon>
        <taxon>Caryophyllales</taxon>
        <taxon>Drosophyllaceae</taxon>
        <taxon>Drosophyllum</taxon>
    </lineage>
</organism>
<accession>A0A411L5F8</accession>
<keyword evidence="3" id="KW-0472">Membrane</keyword>
<feature type="transmembrane region" description="Helical" evidence="3">
    <location>
        <begin position="164"/>
        <end position="182"/>
    </location>
</feature>
<dbReference type="Pfam" id="PF05758">
    <property type="entry name" value="Ycf1"/>
    <property type="match status" value="1"/>
</dbReference>
<evidence type="ECO:0000256" key="2">
    <source>
        <dbReference type="SAM" id="Coils"/>
    </source>
</evidence>
<feature type="coiled-coil region" evidence="2">
    <location>
        <begin position="1012"/>
        <end position="1074"/>
    </location>
</feature>
<evidence type="ECO:0000256" key="3">
    <source>
        <dbReference type="SAM" id="Phobius"/>
    </source>
</evidence>
<evidence type="ECO:0000256" key="1">
    <source>
        <dbReference type="ARBA" id="ARBA00004141"/>
    </source>
</evidence>
<feature type="transmembrane region" description="Helical" evidence="3">
    <location>
        <begin position="21"/>
        <end position="44"/>
    </location>
</feature>
<reference evidence="4" key="1">
    <citation type="journal article" date="2019" name="Mol. Phylogenet. Evol.">
        <title>Plastid phylogenomic insights into the evolution of Caryophyllales.</title>
        <authorList>
            <person name="Yao G."/>
            <person name="Jin J.J."/>
            <person name="Li H.T."/>
            <person name="Yang J.B."/>
            <person name="Shiva Mandala V."/>
            <person name="Croley M."/>
            <person name="Mostow R."/>
            <person name="Douglas N.A."/>
            <person name="Chase M.W."/>
            <person name="Christenhusz M.J."/>
            <person name="Soltis D.E."/>
            <person name="Soltis P.S."/>
            <person name="Smith S.A."/>
            <person name="Brockington S.F."/>
            <person name="Moore M.J."/>
            <person name="Yi T.S."/>
            <person name="Li D.Z."/>
        </authorList>
    </citation>
    <scope>NUCLEOTIDE SEQUENCE</scope>
</reference>
<proteinExistence type="predicted"/>
<gene>
    <name evidence="4" type="primary">ycf1</name>
</gene>
<feature type="transmembrane region" description="Helical" evidence="3">
    <location>
        <begin position="219"/>
        <end position="236"/>
    </location>
</feature>
<comment type="subcellular location">
    <subcellularLocation>
        <location evidence="1">Membrane</location>
        <topology evidence="1">Multi-pass membrane protein</topology>
    </subcellularLocation>
</comment>
<dbReference type="PANTHER" id="PTHR33163:SF40">
    <property type="entry name" value="PROTEIN TIC 214"/>
    <property type="match status" value="1"/>
</dbReference>
<feature type="transmembrane region" description="Helical" evidence="3">
    <location>
        <begin position="127"/>
        <end position="152"/>
    </location>
</feature>
<dbReference type="GO" id="GO:0016020">
    <property type="term" value="C:membrane"/>
    <property type="evidence" value="ECO:0007669"/>
    <property type="project" value="UniProtKB-SubCell"/>
</dbReference>
<dbReference type="PANTHER" id="PTHR33163">
    <property type="entry name" value="PROTEIN TIC 214-RELATED"/>
    <property type="match status" value="1"/>
</dbReference>
<feature type="transmembrane region" description="Helical" evidence="3">
    <location>
        <begin position="90"/>
        <end position="107"/>
    </location>
</feature>
<keyword evidence="3" id="KW-0812">Transmembrane</keyword>
<protein>
    <submittedName>
        <fullName evidence="4">Hypothetical chloroplast RF1</fullName>
    </submittedName>
</protein>
<keyword evidence="4" id="KW-0150">Chloroplast</keyword>
<dbReference type="EMBL" id="MH286319">
    <property type="protein sequence ID" value="QBE87537.1"/>
    <property type="molecule type" value="Genomic_DNA"/>
</dbReference>
<name>A0A411L5F8_DROLU</name>